<comment type="caution">
    <text evidence="1">The sequence shown here is derived from an EMBL/GenBank/DDBJ whole genome shotgun (WGS) entry which is preliminary data.</text>
</comment>
<name>A0AAE1AV95_9GAST</name>
<reference evidence="1" key="1">
    <citation type="journal article" date="2023" name="G3 (Bethesda)">
        <title>A reference genome for the long-term kleptoplast-retaining sea slug Elysia crispata morphotype clarki.</title>
        <authorList>
            <person name="Eastman K.E."/>
            <person name="Pendleton A.L."/>
            <person name="Shaikh M.A."/>
            <person name="Suttiyut T."/>
            <person name="Ogas R."/>
            <person name="Tomko P."/>
            <person name="Gavelis G."/>
            <person name="Widhalm J.R."/>
            <person name="Wisecaver J.H."/>
        </authorList>
    </citation>
    <scope>NUCLEOTIDE SEQUENCE</scope>
    <source>
        <strain evidence="1">ECLA1</strain>
    </source>
</reference>
<sequence>MIHASRKHRQVKSTIKKHCQWSLCPATWYPSWLQPSLNRVIPAHEPSQWPRTGQPTMTDNKRGSLLRYLGGRLSIFLECRRFAIDTGMQTQELHTWAYTDAGYKLVCSEFSESGDVGSSLNSPSL</sequence>
<dbReference type="Proteomes" id="UP001283361">
    <property type="component" value="Unassembled WGS sequence"/>
</dbReference>
<evidence type="ECO:0000313" key="1">
    <source>
        <dbReference type="EMBL" id="KAK3793527.1"/>
    </source>
</evidence>
<proteinExistence type="predicted"/>
<accession>A0AAE1AV95</accession>
<organism evidence="1 2">
    <name type="scientific">Elysia crispata</name>
    <name type="common">lettuce slug</name>
    <dbReference type="NCBI Taxonomy" id="231223"/>
    <lineage>
        <taxon>Eukaryota</taxon>
        <taxon>Metazoa</taxon>
        <taxon>Spiralia</taxon>
        <taxon>Lophotrochozoa</taxon>
        <taxon>Mollusca</taxon>
        <taxon>Gastropoda</taxon>
        <taxon>Heterobranchia</taxon>
        <taxon>Euthyneura</taxon>
        <taxon>Panpulmonata</taxon>
        <taxon>Sacoglossa</taxon>
        <taxon>Placobranchoidea</taxon>
        <taxon>Plakobranchidae</taxon>
        <taxon>Elysia</taxon>
    </lineage>
</organism>
<dbReference type="AlphaFoldDB" id="A0AAE1AV95"/>
<keyword evidence="2" id="KW-1185">Reference proteome</keyword>
<protein>
    <submittedName>
        <fullName evidence="1">Uncharacterized protein</fullName>
    </submittedName>
</protein>
<dbReference type="EMBL" id="JAWDGP010001217">
    <property type="protein sequence ID" value="KAK3793527.1"/>
    <property type="molecule type" value="Genomic_DNA"/>
</dbReference>
<evidence type="ECO:0000313" key="2">
    <source>
        <dbReference type="Proteomes" id="UP001283361"/>
    </source>
</evidence>
<gene>
    <name evidence="1" type="ORF">RRG08_023845</name>
</gene>